<keyword evidence="4" id="KW-0648">Protein biosynthesis</keyword>
<feature type="active site" evidence="4">
    <location>
        <position position="141"/>
    </location>
</feature>
<keyword evidence="2 4" id="KW-0479">Metal-binding</keyword>
<reference evidence="5" key="2">
    <citation type="journal article" date="2021" name="PeerJ">
        <title>Extensive microbial diversity within the chicken gut microbiome revealed by metagenomics and culture.</title>
        <authorList>
            <person name="Gilroy R."/>
            <person name="Ravi A."/>
            <person name="Getino M."/>
            <person name="Pursley I."/>
            <person name="Horton D.L."/>
            <person name="Alikhan N.F."/>
            <person name="Baker D."/>
            <person name="Gharbi K."/>
            <person name="Hall N."/>
            <person name="Watson M."/>
            <person name="Adriaenssens E.M."/>
            <person name="Foster-Nyarko E."/>
            <person name="Jarju S."/>
            <person name="Secka A."/>
            <person name="Antonio M."/>
            <person name="Oren A."/>
            <person name="Chaudhuri R.R."/>
            <person name="La Ragione R."/>
            <person name="Hildebrand F."/>
            <person name="Pallen M.J."/>
        </authorList>
    </citation>
    <scope>NUCLEOTIDE SEQUENCE</scope>
    <source>
        <strain evidence="5">CHK158-818</strain>
    </source>
</reference>
<gene>
    <name evidence="4" type="primary">def</name>
    <name evidence="5" type="ORF">IAB03_00560</name>
</gene>
<evidence type="ECO:0000313" key="5">
    <source>
        <dbReference type="EMBL" id="HIU54279.1"/>
    </source>
</evidence>
<dbReference type="EC" id="3.5.1.88" evidence="4"/>
<dbReference type="Gene3D" id="3.90.45.10">
    <property type="entry name" value="Peptide deformylase"/>
    <property type="match status" value="1"/>
</dbReference>
<dbReference type="NCBIfam" id="TIGR00079">
    <property type="entry name" value="pept_deformyl"/>
    <property type="match status" value="1"/>
</dbReference>
<accession>A0A9D1M626</accession>
<dbReference type="PRINTS" id="PR01576">
    <property type="entry name" value="PDEFORMYLASE"/>
</dbReference>
<sequence length="185" mass="20977">MILPVYLYGQPVLRKVAEEISPDYKGLPELIKNMYETMYQSEGIGLAAPQVGLSIRLIVIDADVMAESFPECKDFKITLINPNILEKTGNNVSFEEGCLSLPGIHENVTRPDKVTVSYLDENFQPQTKTFEGFQARVVQHEYDHLDGKMFIDHVSLIRKQLIKSKLNNIVKGKVKCDYRTKAVSK</sequence>
<dbReference type="InterPro" id="IPR023635">
    <property type="entry name" value="Peptide_deformylase"/>
</dbReference>
<dbReference type="AlphaFoldDB" id="A0A9D1M626"/>
<keyword evidence="3 4" id="KW-0378">Hydrolase</keyword>
<feature type="binding site" evidence="4">
    <location>
        <position position="144"/>
    </location>
    <ligand>
        <name>Fe cation</name>
        <dbReference type="ChEBI" id="CHEBI:24875"/>
    </ligand>
</feature>
<comment type="function">
    <text evidence="4">Removes the formyl group from the N-terminal Met of newly synthesized proteins. Requires at least a dipeptide for an efficient rate of reaction. N-terminal L-methionine is a prerequisite for activity but the enzyme has broad specificity at other positions.</text>
</comment>
<dbReference type="GO" id="GO:0042586">
    <property type="term" value="F:peptide deformylase activity"/>
    <property type="evidence" value="ECO:0007669"/>
    <property type="project" value="UniProtKB-UniRule"/>
</dbReference>
<evidence type="ECO:0000313" key="6">
    <source>
        <dbReference type="Proteomes" id="UP000824112"/>
    </source>
</evidence>
<comment type="similarity">
    <text evidence="1 4">Belongs to the polypeptide deformylase family.</text>
</comment>
<dbReference type="PANTHER" id="PTHR10458:SF22">
    <property type="entry name" value="PEPTIDE DEFORMYLASE"/>
    <property type="match status" value="1"/>
</dbReference>
<dbReference type="PIRSF" id="PIRSF004749">
    <property type="entry name" value="Pep_def"/>
    <property type="match status" value="1"/>
</dbReference>
<name>A0A9D1M626_9BACT</name>
<dbReference type="NCBIfam" id="NF001159">
    <property type="entry name" value="PRK00150.1-3"/>
    <property type="match status" value="1"/>
</dbReference>
<comment type="catalytic activity">
    <reaction evidence="4">
        <text>N-terminal N-formyl-L-methionyl-[peptide] + H2O = N-terminal L-methionyl-[peptide] + formate</text>
        <dbReference type="Rhea" id="RHEA:24420"/>
        <dbReference type="Rhea" id="RHEA-COMP:10639"/>
        <dbReference type="Rhea" id="RHEA-COMP:10640"/>
        <dbReference type="ChEBI" id="CHEBI:15377"/>
        <dbReference type="ChEBI" id="CHEBI:15740"/>
        <dbReference type="ChEBI" id="CHEBI:49298"/>
        <dbReference type="ChEBI" id="CHEBI:64731"/>
        <dbReference type="EC" id="3.5.1.88"/>
    </reaction>
</comment>
<dbReference type="Proteomes" id="UP000824112">
    <property type="component" value="Unassembled WGS sequence"/>
</dbReference>
<reference evidence="5" key="1">
    <citation type="submission" date="2020-10" db="EMBL/GenBank/DDBJ databases">
        <authorList>
            <person name="Gilroy R."/>
        </authorList>
    </citation>
    <scope>NUCLEOTIDE SEQUENCE</scope>
    <source>
        <strain evidence="5">CHK158-818</strain>
    </source>
</reference>
<dbReference type="HAMAP" id="MF_00163">
    <property type="entry name" value="Pep_deformylase"/>
    <property type="match status" value="1"/>
</dbReference>
<dbReference type="GO" id="GO:0046872">
    <property type="term" value="F:metal ion binding"/>
    <property type="evidence" value="ECO:0007669"/>
    <property type="project" value="UniProtKB-KW"/>
</dbReference>
<dbReference type="InterPro" id="IPR036821">
    <property type="entry name" value="Peptide_deformylase_sf"/>
</dbReference>
<feature type="binding site" evidence="4">
    <location>
        <position position="140"/>
    </location>
    <ligand>
        <name>Fe cation</name>
        <dbReference type="ChEBI" id="CHEBI:24875"/>
    </ligand>
</feature>
<comment type="cofactor">
    <cofactor evidence="4">
        <name>Fe(2+)</name>
        <dbReference type="ChEBI" id="CHEBI:29033"/>
    </cofactor>
    <text evidence="4">Binds 1 Fe(2+) ion.</text>
</comment>
<keyword evidence="4" id="KW-0408">Iron</keyword>
<feature type="binding site" evidence="4">
    <location>
        <position position="98"/>
    </location>
    <ligand>
        <name>Fe cation</name>
        <dbReference type="ChEBI" id="CHEBI:24875"/>
    </ligand>
</feature>
<dbReference type="GO" id="GO:0006412">
    <property type="term" value="P:translation"/>
    <property type="evidence" value="ECO:0007669"/>
    <property type="project" value="UniProtKB-UniRule"/>
</dbReference>
<protein>
    <recommendedName>
        <fullName evidence="4">Peptide deformylase</fullName>
        <shortName evidence="4">PDF</shortName>
        <ecNumber evidence="4">3.5.1.88</ecNumber>
    </recommendedName>
    <alternativeName>
        <fullName evidence="4">Polypeptide deformylase</fullName>
    </alternativeName>
</protein>
<dbReference type="CDD" id="cd00487">
    <property type="entry name" value="Pep_deformylase"/>
    <property type="match status" value="1"/>
</dbReference>
<comment type="caution">
    <text evidence="5">The sequence shown here is derived from an EMBL/GenBank/DDBJ whole genome shotgun (WGS) entry which is preliminary data.</text>
</comment>
<evidence type="ECO:0000256" key="4">
    <source>
        <dbReference type="HAMAP-Rule" id="MF_00163"/>
    </source>
</evidence>
<proteinExistence type="inferred from homology"/>
<evidence type="ECO:0000256" key="2">
    <source>
        <dbReference type="ARBA" id="ARBA00022723"/>
    </source>
</evidence>
<evidence type="ECO:0000256" key="1">
    <source>
        <dbReference type="ARBA" id="ARBA00010759"/>
    </source>
</evidence>
<dbReference type="EMBL" id="DVNA01000009">
    <property type="protein sequence ID" value="HIU54279.1"/>
    <property type="molecule type" value="Genomic_DNA"/>
</dbReference>
<dbReference type="SUPFAM" id="SSF56420">
    <property type="entry name" value="Peptide deformylase"/>
    <property type="match status" value="1"/>
</dbReference>
<dbReference type="Pfam" id="PF01327">
    <property type="entry name" value="Pep_deformylase"/>
    <property type="match status" value="1"/>
</dbReference>
<evidence type="ECO:0000256" key="3">
    <source>
        <dbReference type="ARBA" id="ARBA00022801"/>
    </source>
</evidence>
<dbReference type="PANTHER" id="PTHR10458">
    <property type="entry name" value="PEPTIDE DEFORMYLASE"/>
    <property type="match status" value="1"/>
</dbReference>
<organism evidence="5 6">
    <name type="scientific">Candidatus Gallibacteroides avistercoris</name>
    <dbReference type="NCBI Taxonomy" id="2840833"/>
    <lineage>
        <taxon>Bacteria</taxon>
        <taxon>Pseudomonadati</taxon>
        <taxon>Bacteroidota</taxon>
        <taxon>Bacteroidia</taxon>
        <taxon>Bacteroidales</taxon>
        <taxon>Bacteroidaceae</taxon>
        <taxon>Bacteroidaceae incertae sedis</taxon>
        <taxon>Candidatus Gallibacteroides</taxon>
    </lineage>
</organism>